<sequence>MEPNRRALPLARRQILGPLARPQAAPAARLPPPTVAGGPRQPLPVQAPPVGRFSRLQAATRLAPVQPRAPAMRALPPNRFVQAQAGPTARLAPVPSALQRGQIQQAPSLGRFTRSRPTPTASLVPAQSGRPAPFGAAAENAARPPRSPLMAPSGPQSIVQAQASQPRALVGLRDTDCPPGRSEDMAALLRAIGEQDIDTIERVLARGRVDVNEWIDPQRTRDTASGVAFTTRLMGHRDVDVITDDNIDDIDTIQAAVMLNELLPATVRRDLTASLLGLAVATGAPRSVEALIDAGAQPWPTREALLNSALARLTATNYEYPLGHVRPIDALETAHVLLDRFGRSPRLHPLDVNPLSVARLTLERGSVFAPDLARDLGRSMQTVLTPLLDAGYSPDERVQAIGRPPLSVYDTLEQRDRESTRVGEWGRVYASPEENNAARAALSRITERQAAETVMADAMAQYALATQEGNPRGLLGRFANNVTQASAGVLDLYDARSPPSVLGTAVQDGDSAPLSPIGDAPMGVGNGDEEQEEGVSESMLSLIETLPPEVVNVIAASRGLSARDVAALYAASRTLAGSVQRPLAQRRTAYEAYTRPGAPCGDYADCAATLLSAIARDDVDAVHRVLDSGVVGLDALIDPAVVRRFGNPSTMATTAPAVGISTTPLALAGMARANVVGRSFAGDEAARDRTRVYRNQRGWPYATPLALAATIKAPGVVRELAAAGAQPWPSVETLLERALYYPLDQRVIVLGANVSRPDAIEGFRQAMVALHDTPVELNEDEPLSYITRPSDTTAILVREADTPGVVRALTQYYPRSARLHPDDINPLTALRQFATEQALWIEGDASDPQAIASALEPIIQALLEAGYSPDERGFSCDVDPRGTTERALVANLVEDTDPRSTQGILARIFADAYARALSASNLSLY</sequence>
<feature type="region of interest" description="Disordered" evidence="1">
    <location>
        <begin position="110"/>
        <end position="154"/>
    </location>
</feature>
<feature type="region of interest" description="Disordered" evidence="1">
    <location>
        <begin position="502"/>
        <end position="530"/>
    </location>
</feature>
<feature type="compositionally biased region" description="Low complexity" evidence="1">
    <location>
        <begin position="130"/>
        <end position="144"/>
    </location>
</feature>
<accession>A0A4D6EK75</accession>
<reference evidence="2" key="1">
    <citation type="journal article" date="2019" name="Front. Microbiol.">
        <title>Pandoravirus Celtis Illustrates the Microevolution Processes at Work in the Giant Pandoraviridae Genomes.</title>
        <authorList>
            <person name="Legendre M."/>
            <person name="Alempic J.M."/>
            <person name="Philippe N."/>
            <person name="Lartigue A."/>
            <person name="Jeudy S."/>
            <person name="Poirot O."/>
            <person name="Ta N.T."/>
            <person name="Nin S."/>
            <person name="Coute Y."/>
            <person name="Abergel C."/>
            <person name="Claverie J.M."/>
        </authorList>
    </citation>
    <scope>NUCLEOTIDE SEQUENCE</scope>
</reference>
<proteinExistence type="predicted"/>
<feature type="region of interest" description="Disordered" evidence="1">
    <location>
        <begin position="18"/>
        <end position="49"/>
    </location>
</feature>
<organism evidence="2 3">
    <name type="scientific">Pandoravirus celtis</name>
    <dbReference type="NCBI Taxonomy" id="2568002"/>
    <lineage>
        <taxon>Viruses</taxon>
        <taxon>Pandoravirus</taxon>
    </lineage>
</organism>
<evidence type="ECO:0000256" key="1">
    <source>
        <dbReference type="SAM" id="MobiDB-lite"/>
    </source>
</evidence>
<name>A0A4D6EK75_9VIRU</name>
<dbReference type="Proteomes" id="UP001237152">
    <property type="component" value="Segment"/>
</dbReference>
<gene>
    <name evidence="2" type="ORF">pclt_cds_983</name>
</gene>
<protein>
    <submittedName>
        <fullName evidence="2">DNA pol3 gamma3 superfamily incomplete domain containing protein</fullName>
    </submittedName>
</protein>
<feature type="compositionally biased region" description="Low complexity" evidence="1">
    <location>
        <begin position="18"/>
        <end position="28"/>
    </location>
</feature>
<evidence type="ECO:0000313" key="3">
    <source>
        <dbReference type="Proteomes" id="UP001237152"/>
    </source>
</evidence>
<evidence type="ECO:0000313" key="2">
    <source>
        <dbReference type="EMBL" id="QBZ81569.1"/>
    </source>
</evidence>
<dbReference type="EMBL" id="MK174290">
    <property type="protein sequence ID" value="QBZ81569.1"/>
    <property type="molecule type" value="Genomic_DNA"/>
</dbReference>